<feature type="transmembrane region" description="Helical" evidence="2">
    <location>
        <begin position="186"/>
        <end position="205"/>
    </location>
</feature>
<sequence length="245" mass="26213">MSDQTSGPPDRDRSGVPQHPDFAAPGAPVNGRGGYPSAPPYAPEQGSSDQPYAEQSYPVGGLYPSGQPPMGQQQTGPSPYPDPAAQQRPAPVEQRPVEQRPAMITLSLVLIVTGSLCWMALLGFVWIFVYVARDSFGYSGVEGAFYHMLERFHLRMLQGLAVVLFGAPGAAVVLSFFLLRRAQWPRIAISALGVAAIVACGVLLAGDLNWMIPGVVYIAFACLILWTPAVSRWCAVDGASSRAVR</sequence>
<evidence type="ECO:0000256" key="1">
    <source>
        <dbReference type="SAM" id="MobiDB-lite"/>
    </source>
</evidence>
<dbReference type="RefSeq" id="WP_091526480.1">
    <property type="nucleotide sequence ID" value="NZ_LT629772.1"/>
</dbReference>
<dbReference type="STRING" id="630515.SAMN04489812_3264"/>
<dbReference type="Proteomes" id="UP000199103">
    <property type="component" value="Chromosome I"/>
</dbReference>
<proteinExistence type="predicted"/>
<keyword evidence="4" id="KW-1185">Reference proteome</keyword>
<dbReference type="OrthoDB" id="3731109at2"/>
<keyword evidence="2" id="KW-1133">Transmembrane helix</keyword>
<feature type="transmembrane region" description="Helical" evidence="2">
    <location>
        <begin position="152"/>
        <end position="179"/>
    </location>
</feature>
<accession>A0A1H1VNL4</accession>
<evidence type="ECO:0000313" key="4">
    <source>
        <dbReference type="Proteomes" id="UP000199103"/>
    </source>
</evidence>
<organism evidence="3 4">
    <name type="scientific">Microlunatus soli</name>
    <dbReference type="NCBI Taxonomy" id="630515"/>
    <lineage>
        <taxon>Bacteria</taxon>
        <taxon>Bacillati</taxon>
        <taxon>Actinomycetota</taxon>
        <taxon>Actinomycetes</taxon>
        <taxon>Propionibacteriales</taxon>
        <taxon>Propionibacteriaceae</taxon>
        <taxon>Microlunatus</taxon>
    </lineage>
</organism>
<name>A0A1H1VNL4_9ACTN</name>
<feature type="region of interest" description="Disordered" evidence="1">
    <location>
        <begin position="1"/>
        <end position="96"/>
    </location>
</feature>
<evidence type="ECO:0000256" key="2">
    <source>
        <dbReference type="SAM" id="Phobius"/>
    </source>
</evidence>
<protein>
    <submittedName>
        <fullName evidence="3">Uncharacterized protein</fullName>
    </submittedName>
</protein>
<feature type="transmembrane region" description="Helical" evidence="2">
    <location>
        <begin position="104"/>
        <end position="132"/>
    </location>
</feature>
<evidence type="ECO:0000313" key="3">
    <source>
        <dbReference type="EMBL" id="SDS85639.1"/>
    </source>
</evidence>
<dbReference type="EMBL" id="LT629772">
    <property type="protein sequence ID" value="SDS85639.1"/>
    <property type="molecule type" value="Genomic_DNA"/>
</dbReference>
<feature type="compositionally biased region" description="Low complexity" evidence="1">
    <location>
        <begin position="64"/>
        <end position="77"/>
    </location>
</feature>
<gene>
    <name evidence="3" type="ORF">SAMN04489812_3264</name>
</gene>
<reference evidence="3 4" key="1">
    <citation type="submission" date="2016-10" db="EMBL/GenBank/DDBJ databases">
        <authorList>
            <person name="de Groot N.N."/>
        </authorList>
    </citation>
    <scope>NUCLEOTIDE SEQUENCE [LARGE SCALE GENOMIC DNA]</scope>
    <source>
        <strain evidence="3 4">DSM 21800</strain>
    </source>
</reference>
<keyword evidence="2" id="KW-0812">Transmembrane</keyword>
<feature type="transmembrane region" description="Helical" evidence="2">
    <location>
        <begin position="211"/>
        <end position="235"/>
    </location>
</feature>
<keyword evidence="2" id="KW-0472">Membrane</keyword>
<dbReference type="AlphaFoldDB" id="A0A1H1VNL4"/>